<proteinExistence type="predicted"/>
<name>G1W8X0_9BACT</name>
<keyword evidence="2" id="KW-0808">Transferase</keyword>
<comment type="caution">
    <text evidence="4">The sequence shown here is derived from an EMBL/GenBank/DDBJ whole genome shotgun (WGS) entry which is preliminary data.</text>
</comment>
<dbReference type="EMBL" id="ADGI01000014">
    <property type="protein sequence ID" value="EGV34558.1"/>
    <property type="molecule type" value="Genomic_DNA"/>
</dbReference>
<dbReference type="RefSeq" id="WP_004379248.1">
    <property type="nucleotide sequence ID" value="NZ_JH114215.1"/>
</dbReference>
<dbReference type="AlphaFoldDB" id="G1W8X0"/>
<evidence type="ECO:0000313" key="5">
    <source>
        <dbReference type="Proteomes" id="UP000005141"/>
    </source>
</evidence>
<keyword evidence="1" id="KW-0328">Glycosyltransferase</keyword>
<protein>
    <recommendedName>
        <fullName evidence="3">Glycosyltransferase 2-like domain-containing protein</fullName>
    </recommendedName>
</protein>
<dbReference type="GeneID" id="95425032"/>
<evidence type="ECO:0000256" key="2">
    <source>
        <dbReference type="ARBA" id="ARBA00022679"/>
    </source>
</evidence>
<dbReference type="Pfam" id="PF00535">
    <property type="entry name" value="Glycos_transf_2"/>
    <property type="match status" value="1"/>
</dbReference>
<dbReference type="Proteomes" id="UP000005141">
    <property type="component" value="Unassembled WGS sequence"/>
</dbReference>
<dbReference type="PANTHER" id="PTHR22916">
    <property type="entry name" value="GLYCOSYLTRANSFERASE"/>
    <property type="match status" value="1"/>
</dbReference>
<reference evidence="4" key="1">
    <citation type="submission" date="2011-07" db="EMBL/GenBank/DDBJ databases">
        <title>The Genome Sequence of Prevotella oulorum F0390.</title>
        <authorList>
            <consortium name="The Broad Institute Genome Sequencing Platform"/>
            <consortium name="The Broad Institute Genome Sequencing Center for Infectious Disease"/>
            <person name="Earl A."/>
            <person name="Ward D."/>
            <person name="Feldgarden M."/>
            <person name="Gevers D."/>
            <person name="Izard J."/>
            <person name="Ganesan A."/>
            <person name="Baranova O.V."/>
            <person name="Blanton J.M."/>
            <person name="Tanner A.C."/>
            <person name="Dewhirst F.E."/>
            <person name="Young S.K."/>
            <person name="Zeng Q."/>
            <person name="Gargeya S."/>
            <person name="Fitzgerald M."/>
            <person name="Haas B."/>
            <person name="Abouelleil A."/>
            <person name="Alvarado L."/>
            <person name="Arachchi H.M."/>
            <person name="Berlin A."/>
            <person name="Brown A."/>
            <person name="Chapman S.B."/>
            <person name="Chen Z."/>
            <person name="Dunbar C."/>
            <person name="Freedman E."/>
            <person name="Gearin G."/>
            <person name="Gellesch M."/>
            <person name="Goldberg J."/>
            <person name="Griggs A."/>
            <person name="Gujja S."/>
            <person name="Heiman D."/>
            <person name="Howarth C."/>
            <person name="Larson L."/>
            <person name="Lui A."/>
            <person name="MacDonald P.J.P."/>
            <person name="Mehta T."/>
            <person name="Montmayeur A."/>
            <person name="Murphy C."/>
            <person name="Neiman D."/>
            <person name="Pearson M."/>
            <person name="Priest M."/>
            <person name="Roberts A."/>
            <person name="Saif S."/>
            <person name="Shea T."/>
            <person name="Shenoy N."/>
            <person name="Sisk P."/>
            <person name="Stolte C."/>
            <person name="Sykes S."/>
            <person name="Wortman J."/>
            <person name="Nusbaum C."/>
            <person name="Birren B."/>
        </authorList>
    </citation>
    <scope>NUCLEOTIDE SEQUENCE [LARGE SCALE GENOMIC DNA]</scope>
    <source>
        <strain evidence="4">F0390</strain>
    </source>
</reference>
<keyword evidence="5" id="KW-1185">Reference proteome</keyword>
<dbReference type="HOGENOM" id="CLU_025996_25_1_10"/>
<dbReference type="CDD" id="cd00761">
    <property type="entry name" value="Glyco_tranf_GTA_type"/>
    <property type="match status" value="1"/>
</dbReference>
<dbReference type="InterPro" id="IPR029044">
    <property type="entry name" value="Nucleotide-diphossugar_trans"/>
</dbReference>
<dbReference type="SUPFAM" id="SSF53448">
    <property type="entry name" value="Nucleotide-diphospho-sugar transferases"/>
    <property type="match status" value="1"/>
</dbReference>
<gene>
    <name evidence="4" type="ORF">HMPREF9431_00271</name>
</gene>
<dbReference type="Gene3D" id="3.90.550.10">
    <property type="entry name" value="Spore Coat Polysaccharide Biosynthesis Protein SpsA, Chain A"/>
    <property type="match status" value="1"/>
</dbReference>
<sequence>MEKSEIIPHHINISIVVPCYKVERVLERCVKSVLKQTCQAFELILVDDGSPDQTGIIADEIALRDARIKVIHQPNGGAMKARHTGVKVAKGKWVTFVDCDDTLPPNALQDLYQAAKNNVFTEMVVGFRDGVRIERLGDTYCIEDYRRDMISRRHLHVGPCGRLYRRKLFTDFMFDIPQSVLKGEDWLFNIRYAFVMQHKPVVVERCVYNYIITDGGLHTSEGTPESLIVYDCLRLASIPTEYQEQYMSAIMEARFIPLLEWTFANLFCISWQNNAYVAYLKNEVKKVDYSLTFQQKMLLSPNIFLRFIYFNFLRLTYHFQ</sequence>
<dbReference type="PANTHER" id="PTHR22916:SF51">
    <property type="entry name" value="GLYCOSYLTRANSFERASE EPSH-RELATED"/>
    <property type="match status" value="1"/>
</dbReference>
<dbReference type="eggNOG" id="COG1216">
    <property type="taxonomic scope" value="Bacteria"/>
</dbReference>
<evidence type="ECO:0000313" key="4">
    <source>
        <dbReference type="EMBL" id="EGV34558.1"/>
    </source>
</evidence>
<dbReference type="InterPro" id="IPR001173">
    <property type="entry name" value="Glyco_trans_2-like"/>
</dbReference>
<dbReference type="PATRIC" id="fig|702438.4.peg.277"/>
<dbReference type="GO" id="GO:0016758">
    <property type="term" value="F:hexosyltransferase activity"/>
    <property type="evidence" value="ECO:0007669"/>
    <property type="project" value="UniProtKB-ARBA"/>
</dbReference>
<organism evidence="4 5">
    <name type="scientific">Segatella oulorum F0390</name>
    <dbReference type="NCBI Taxonomy" id="702438"/>
    <lineage>
        <taxon>Bacteria</taxon>
        <taxon>Pseudomonadati</taxon>
        <taxon>Bacteroidota</taxon>
        <taxon>Bacteroidia</taxon>
        <taxon>Bacteroidales</taxon>
        <taxon>Prevotellaceae</taxon>
        <taxon>Segatella</taxon>
    </lineage>
</organism>
<dbReference type="OrthoDB" id="6307329at2"/>
<accession>G1W8X0</accession>
<evidence type="ECO:0000256" key="1">
    <source>
        <dbReference type="ARBA" id="ARBA00022676"/>
    </source>
</evidence>
<evidence type="ECO:0000259" key="3">
    <source>
        <dbReference type="Pfam" id="PF00535"/>
    </source>
</evidence>
<feature type="domain" description="Glycosyltransferase 2-like" evidence="3">
    <location>
        <begin position="14"/>
        <end position="169"/>
    </location>
</feature>